<dbReference type="InterPro" id="IPR036770">
    <property type="entry name" value="Ankyrin_rpt-contain_sf"/>
</dbReference>
<feature type="repeat" description="ANK" evidence="2">
    <location>
        <begin position="494"/>
        <end position="526"/>
    </location>
</feature>
<evidence type="ECO:0000313" key="7">
    <source>
        <dbReference type="Proteomes" id="UP000092444"/>
    </source>
</evidence>
<dbReference type="SUPFAM" id="SSF63451">
    <property type="entry name" value="LEM domain"/>
    <property type="match status" value="1"/>
</dbReference>
<dbReference type="GO" id="GO:0004553">
    <property type="term" value="F:hydrolase activity, hydrolyzing O-glycosyl compounds"/>
    <property type="evidence" value="ECO:0007669"/>
    <property type="project" value="InterPro"/>
</dbReference>
<dbReference type="EnsemblMetazoa" id="GMOY004598-RA">
    <property type="protein sequence ID" value="GMOY004598-PA"/>
    <property type="gene ID" value="GMOY004598"/>
</dbReference>
<dbReference type="SMART" id="SM00540">
    <property type="entry name" value="LEM"/>
    <property type="match status" value="1"/>
</dbReference>
<dbReference type="InterPro" id="IPR009078">
    <property type="entry name" value="Ferritin-like_SF"/>
</dbReference>
<dbReference type="InterPro" id="IPR001360">
    <property type="entry name" value="Glyco_hydro_1"/>
</dbReference>
<evidence type="ECO:0008006" key="8">
    <source>
        <dbReference type="Google" id="ProtNLM"/>
    </source>
</evidence>
<evidence type="ECO:0000256" key="1">
    <source>
        <dbReference type="ARBA" id="ARBA00022729"/>
    </source>
</evidence>
<feature type="compositionally biased region" description="Polar residues" evidence="3">
    <location>
        <begin position="571"/>
        <end position="598"/>
    </location>
</feature>
<dbReference type="Gene3D" id="1.25.40.20">
    <property type="entry name" value="Ankyrin repeat-containing domain"/>
    <property type="match status" value="1"/>
</dbReference>
<keyword evidence="1" id="KW-0732">Signal</keyword>
<dbReference type="PROSITE" id="PS00653">
    <property type="entry name" value="GLYCOSYL_HYDROL_F1_2"/>
    <property type="match status" value="1"/>
</dbReference>
<dbReference type="InterPro" id="IPR011015">
    <property type="entry name" value="LEM/LEM-like_dom_sf"/>
</dbReference>
<dbReference type="GO" id="GO:0000712">
    <property type="term" value="P:resolution of meiotic recombination intermediates"/>
    <property type="evidence" value="ECO:0007669"/>
    <property type="project" value="TreeGrafter"/>
</dbReference>
<dbReference type="InterPro" id="IPR008331">
    <property type="entry name" value="Ferritin_DPS_dom"/>
</dbReference>
<accession>A0A1B0FLA3</accession>
<feature type="region of interest" description="Disordered" evidence="3">
    <location>
        <begin position="571"/>
        <end position="600"/>
    </location>
</feature>
<dbReference type="PhylomeDB" id="A0A1B0FLA3"/>
<sequence length="1400" mass="161959">MYQCLKLMYDLFSFHAAFFLFYPIRVQSSNGGTCKLLETSDKYREFPEEFKFGVSTAAYQIEGGWNADERGPSIWDTFTHEHPDMIDDHSNGDVGPDSYHLFDKDLEALKELRVHFYRFSISWSRILPNGDITSRNQKGIDYYNTVIDKLLHNGIEPLVTMFHYDLPEALNLYGGFTNYLFVDYFVAYARLLFELFGDRVKYWITFNEPFDYCIPGYGDGSYPPLGQDSGIADYLCMDNTLKAHAKAYQLYKIEFKDKQNGKIGITISSRYYFSKTNNGTVIDRALQYGLGWLAYPIFGPSGNYPPVMLKDINENSQKEGRAWPRLKSINTKMSKIVRGSADFLGLNYYTSRYVEEAETPPRKQPSWEYDSRLRFQVDSKWKRAKSVWLYCVPEGLEKLLNWIRINYNNVEVFVTENGWSDDGELMDYERIDYLKVQCKVCCKRNENIDPAYVPQDHGIAPLHYVCGMENEHLAIKVAKRFLEMGANPNVRSEDNMTPLHIAAIYGREEIVKLLLQYDADLEIYDIDRKTPLLYAIEECHFEVVQLMRDHIFLKKYEKKKNMTNILQHSVSSVEKCSQPPGNANSPAPSTLQRSNTDPATEDNYVNKALQKLKISLDNSPGVNEKEKFTPNRLHYNYDVTSPYYINITHRRHKPQPKFPELIQQEQYIIPRQDPADDLSASRISGSYSDRVNTQSVNIFTLTEENLKELTQSNSNAERSRLSIIDIWRQKVQKSRARKSIIKQFDNISNMIDEVMDNEHYNFTNIAVREKCFEPPDTKIETDARNTSPRLLGGEVELLETREKTIILNSQDSLSKVFENVVKAKILNFEDDLLNQNSPLDSSYHTASEVIINTEDDTDHENDQLTQREQQASSFVCSPRNKEYFLQMTEAYVHTDDENGLVFYETKLLSNLGNKMAKQCLQANNGLPNQSQDSKVNDLDSTCSTQLTNFAVPLDYETDALRAELTTFGAPPGPITKSTKRLYIKKLIKYKRNTTAAQALKKKLDNNILKFSVELQRTLKSVEQFERIQKEYTKYEMKSVEYFANNKVNHKKARGGHLKQSFIYMLIDPRISCNLPGEIMYLEKYDMWQRFLQSIFYVGKAKTSRPYSHLYEAMKVHSRLHQKELQEKFAKKDRNISTKKPLINMENLKVPSKKSTNSKKLNRILEIWANGNGVVCLHVFHNIVPIEAYTREAAIIEALGLQHLTNCKRGDYYGPAKTWTMKEKKYMGIALLHKAMLIYLAEEDKEKFNYIFQNVKAQAYHFDRSDEAITGLFNFFKEASLEERHHAELIMEYMNKRGGQIILSSVPEPKASYASAKEALIDALNMEKEVNESLLDVHAVGSKVNDPNLCDFIETHFLQEQVDGIKILADFIRQLERAECDLGVYLFDKYLLSANMHNKAK</sequence>
<keyword evidence="2" id="KW-0040">ANK repeat</keyword>
<dbReference type="GO" id="GO:0005975">
    <property type="term" value="P:carbohydrate metabolic process"/>
    <property type="evidence" value="ECO:0007669"/>
    <property type="project" value="InterPro"/>
</dbReference>
<dbReference type="InterPro" id="IPR014034">
    <property type="entry name" value="Ferritin_CS"/>
</dbReference>
<dbReference type="SUPFAM" id="SSF51445">
    <property type="entry name" value="(Trans)glycosidases"/>
    <property type="match status" value="1"/>
</dbReference>
<dbReference type="PROSITE" id="PS50954">
    <property type="entry name" value="LEM"/>
    <property type="match status" value="1"/>
</dbReference>
<dbReference type="CDD" id="cd01056">
    <property type="entry name" value="Euk_Ferritin"/>
    <property type="match status" value="1"/>
</dbReference>
<keyword evidence="7" id="KW-1185">Reference proteome</keyword>
<protein>
    <recommendedName>
        <fullName evidence="8">Ferritin</fullName>
    </recommendedName>
</protein>
<dbReference type="SUPFAM" id="SSF48403">
    <property type="entry name" value="Ankyrin repeat"/>
    <property type="match status" value="1"/>
</dbReference>
<feature type="domain" description="LEM" evidence="5">
    <location>
        <begin position="949"/>
        <end position="993"/>
    </location>
</feature>
<evidence type="ECO:0000256" key="3">
    <source>
        <dbReference type="SAM" id="MobiDB-lite"/>
    </source>
</evidence>
<dbReference type="GO" id="GO:0004520">
    <property type="term" value="F:DNA endonuclease activity"/>
    <property type="evidence" value="ECO:0007669"/>
    <property type="project" value="TreeGrafter"/>
</dbReference>
<dbReference type="PROSITE" id="PS50088">
    <property type="entry name" value="ANK_REPEAT"/>
    <property type="match status" value="2"/>
</dbReference>
<dbReference type="Pfam" id="PF22945">
    <property type="entry name" value="LEM-3_GIY-YIG"/>
    <property type="match status" value="1"/>
</dbReference>
<name>A0A1B0FLA3_GLOMM</name>
<dbReference type="PANTHER" id="PTHR46427">
    <property type="entry name" value="ANKYRIN REPEAT AND LEM DOMAIN-CONTAINING PROTEIN 1"/>
    <property type="match status" value="1"/>
</dbReference>
<evidence type="ECO:0000259" key="5">
    <source>
        <dbReference type="PROSITE" id="PS50954"/>
    </source>
</evidence>
<dbReference type="Gene3D" id="1.10.720.40">
    <property type="match status" value="1"/>
</dbReference>
<dbReference type="Proteomes" id="UP000092444">
    <property type="component" value="Unassembled WGS sequence"/>
</dbReference>
<dbReference type="CDD" id="cd10454">
    <property type="entry name" value="GIY-YIG_COG3680_Meta"/>
    <property type="match status" value="1"/>
</dbReference>
<dbReference type="InterPro" id="IPR003887">
    <property type="entry name" value="LEM_dom"/>
</dbReference>
<dbReference type="PROSITE" id="PS00204">
    <property type="entry name" value="FERRITIN_2"/>
    <property type="match status" value="1"/>
</dbReference>
<feature type="repeat" description="ANK" evidence="2">
    <location>
        <begin position="457"/>
        <end position="493"/>
    </location>
</feature>
<dbReference type="GO" id="GO:0005737">
    <property type="term" value="C:cytoplasm"/>
    <property type="evidence" value="ECO:0007669"/>
    <property type="project" value="TreeGrafter"/>
</dbReference>
<dbReference type="Pfam" id="PF03020">
    <property type="entry name" value="LEM"/>
    <property type="match status" value="1"/>
</dbReference>
<dbReference type="SUPFAM" id="SSF47240">
    <property type="entry name" value="Ferritin-like"/>
    <property type="match status" value="1"/>
</dbReference>
<dbReference type="GO" id="GO:0008199">
    <property type="term" value="F:ferric iron binding"/>
    <property type="evidence" value="ECO:0007669"/>
    <property type="project" value="InterPro"/>
</dbReference>
<dbReference type="InterPro" id="IPR012347">
    <property type="entry name" value="Ferritin-like"/>
</dbReference>
<dbReference type="CDD" id="cd12934">
    <property type="entry name" value="LEM"/>
    <property type="match status" value="1"/>
</dbReference>
<reference evidence="6" key="1">
    <citation type="submission" date="2020-05" db="UniProtKB">
        <authorList>
            <consortium name="EnsemblMetazoa"/>
        </authorList>
    </citation>
    <scope>IDENTIFICATION</scope>
    <source>
        <strain evidence="6">Yale</strain>
    </source>
</reference>
<proteinExistence type="predicted"/>
<evidence type="ECO:0000259" key="4">
    <source>
        <dbReference type="PROSITE" id="PS50905"/>
    </source>
</evidence>
<dbReference type="GO" id="GO:0000724">
    <property type="term" value="P:double-strand break repair via homologous recombination"/>
    <property type="evidence" value="ECO:0007669"/>
    <property type="project" value="TreeGrafter"/>
</dbReference>
<dbReference type="PROSITE" id="PS50297">
    <property type="entry name" value="ANK_REP_REGION"/>
    <property type="match status" value="1"/>
</dbReference>
<evidence type="ECO:0000256" key="2">
    <source>
        <dbReference type="PROSITE-ProRule" id="PRU00023"/>
    </source>
</evidence>
<evidence type="ECO:0000313" key="6">
    <source>
        <dbReference type="EnsemblMetazoa" id="GMOY004598-PA"/>
    </source>
</evidence>
<dbReference type="InterPro" id="IPR002110">
    <property type="entry name" value="Ankyrin_rpt"/>
</dbReference>
<dbReference type="InterPro" id="IPR033132">
    <property type="entry name" value="GH_1_N_CS"/>
</dbReference>
<dbReference type="Pfam" id="PF00210">
    <property type="entry name" value="Ferritin"/>
    <property type="match status" value="1"/>
</dbReference>
<dbReference type="PROSITE" id="PS50905">
    <property type="entry name" value="FERRITIN_LIKE"/>
    <property type="match status" value="1"/>
</dbReference>
<dbReference type="Pfam" id="PF12796">
    <property type="entry name" value="Ank_2"/>
    <property type="match status" value="1"/>
</dbReference>
<dbReference type="SMART" id="SM00248">
    <property type="entry name" value="ANK"/>
    <property type="match status" value="3"/>
</dbReference>
<dbReference type="InterPro" id="IPR009040">
    <property type="entry name" value="Ferritin-like_diiron"/>
</dbReference>
<feature type="domain" description="Ferritin-like diiron" evidence="4">
    <location>
        <begin position="1225"/>
        <end position="1378"/>
    </location>
</feature>
<organism evidence="6 7">
    <name type="scientific">Glossina morsitans morsitans</name>
    <name type="common">Savannah tsetse fly</name>
    <dbReference type="NCBI Taxonomy" id="37546"/>
    <lineage>
        <taxon>Eukaryota</taxon>
        <taxon>Metazoa</taxon>
        <taxon>Ecdysozoa</taxon>
        <taxon>Arthropoda</taxon>
        <taxon>Hexapoda</taxon>
        <taxon>Insecta</taxon>
        <taxon>Pterygota</taxon>
        <taxon>Neoptera</taxon>
        <taxon>Endopterygota</taxon>
        <taxon>Diptera</taxon>
        <taxon>Brachycera</taxon>
        <taxon>Muscomorpha</taxon>
        <taxon>Hippoboscoidea</taxon>
        <taxon>Glossinidae</taxon>
        <taxon>Glossina</taxon>
    </lineage>
</organism>
<dbReference type="InterPro" id="IPR017853">
    <property type="entry name" value="GH"/>
</dbReference>
<dbReference type="GO" id="GO:0005654">
    <property type="term" value="C:nucleoplasm"/>
    <property type="evidence" value="ECO:0007669"/>
    <property type="project" value="TreeGrafter"/>
</dbReference>
<dbReference type="Gene3D" id="3.20.20.80">
    <property type="entry name" value="Glycosidases"/>
    <property type="match status" value="1"/>
</dbReference>
<dbReference type="Gene3D" id="1.20.1260.10">
    <property type="match status" value="1"/>
</dbReference>
<dbReference type="EMBL" id="CCAG010017382">
    <property type="status" value="NOT_ANNOTATED_CDS"/>
    <property type="molecule type" value="Genomic_DNA"/>
</dbReference>
<dbReference type="InterPro" id="IPR034998">
    <property type="entry name" value="ANKLE1"/>
</dbReference>
<dbReference type="Pfam" id="PF00232">
    <property type="entry name" value="Glyco_hydro_1"/>
    <property type="match status" value="1"/>
</dbReference>
<dbReference type="PRINTS" id="PR00131">
    <property type="entry name" value="GLHYDRLASE1"/>
</dbReference>
<dbReference type="STRING" id="37546.A0A1B0FLA3"/>
<dbReference type="PANTHER" id="PTHR46427:SF1">
    <property type="entry name" value="ANKYRIN REPEAT AND LEM DOMAIN-CONTAINING PROTEIN 1"/>
    <property type="match status" value="1"/>
</dbReference>
<dbReference type="VEuPathDB" id="VectorBase:GMOY004598"/>